<dbReference type="SUPFAM" id="SSF117987">
    <property type="entry name" value="CRISPR-associated protein"/>
    <property type="match status" value="2"/>
</dbReference>
<dbReference type="Pfam" id="PF08798">
    <property type="entry name" value="CRISPR_assoc"/>
    <property type="match status" value="1"/>
</dbReference>
<dbReference type="Gene3D" id="3.30.70.1200">
    <property type="entry name" value="Crispr-associated protein, domain 1"/>
    <property type="match status" value="1"/>
</dbReference>
<dbReference type="RefSeq" id="WP_272180128.1">
    <property type="nucleotide sequence ID" value="NZ_JAQOMS010000002.1"/>
</dbReference>
<sequence length="224" mass="25444">MFLNKVTLLSTTQSAAELTRLASNGVYASHQLLWQLFPEDNERSFIYRQEEGVNGRPEFFVLSHVKPASNDTIFSVQTKPFMPKLNTGDRLAFKLTVNPTVCITDDKGKSRRHDVLMHVKKHANHDLKNDSAGLKIAMEHAAIQWISDRKRLAQWGMSFDALPNIESYTQHDSKKRTGHNVRFSSVDFQGILTITDPTVFLNQYARGFGRSKSMGCGLMMIRKI</sequence>
<dbReference type="SMART" id="SM01101">
    <property type="entry name" value="CRISPR_assoc"/>
    <property type="match status" value="1"/>
</dbReference>
<proteinExistence type="predicted"/>
<accession>A0ABT5FAF8</accession>
<protein>
    <submittedName>
        <fullName evidence="1">Type I-E CRISPR-associated protein Cas6/Cse3/CasE</fullName>
    </submittedName>
</protein>
<dbReference type="EMBL" id="JAQOMS010000002">
    <property type="protein sequence ID" value="MDC2888526.1"/>
    <property type="molecule type" value="Genomic_DNA"/>
</dbReference>
<gene>
    <name evidence="1" type="primary">cas6e</name>
    <name evidence="1" type="ORF">PN838_06870</name>
</gene>
<reference evidence="1 2" key="1">
    <citation type="submission" date="2023-01" db="EMBL/GenBank/DDBJ databases">
        <title>Psychrosphaera sp. nov., isolated from marine algae.</title>
        <authorList>
            <person name="Bayburt H."/>
            <person name="Choi B.J."/>
            <person name="Kim J.M."/>
            <person name="Choi D.G."/>
            <person name="Jeon C.O."/>
        </authorList>
    </citation>
    <scope>NUCLEOTIDE SEQUENCE [LARGE SCALE GENOMIC DNA]</scope>
    <source>
        <strain evidence="1 2">G1-22</strain>
    </source>
</reference>
<evidence type="ECO:0000313" key="2">
    <source>
        <dbReference type="Proteomes" id="UP001528411"/>
    </source>
</evidence>
<dbReference type="Gene3D" id="3.30.70.1210">
    <property type="entry name" value="Crispr-associated protein, domain 2"/>
    <property type="match status" value="1"/>
</dbReference>
<name>A0ABT5FAF8_9GAMM</name>
<dbReference type="Proteomes" id="UP001528411">
    <property type="component" value="Unassembled WGS sequence"/>
</dbReference>
<comment type="caution">
    <text evidence="1">The sequence shown here is derived from an EMBL/GenBank/DDBJ whole genome shotgun (WGS) entry which is preliminary data.</text>
</comment>
<evidence type="ECO:0000313" key="1">
    <source>
        <dbReference type="EMBL" id="MDC2888526.1"/>
    </source>
</evidence>
<dbReference type="NCBIfam" id="TIGR01907">
    <property type="entry name" value="casE_Cse3"/>
    <property type="match status" value="1"/>
</dbReference>
<dbReference type="InterPro" id="IPR010179">
    <property type="entry name" value="CRISPR-assoc_prot_Cse3"/>
</dbReference>
<keyword evidence="2" id="KW-1185">Reference proteome</keyword>
<organism evidence="1 2">
    <name type="scientific">Psychrosphaera algicola</name>
    <dbReference type="NCBI Taxonomy" id="3023714"/>
    <lineage>
        <taxon>Bacteria</taxon>
        <taxon>Pseudomonadati</taxon>
        <taxon>Pseudomonadota</taxon>
        <taxon>Gammaproteobacteria</taxon>
        <taxon>Alteromonadales</taxon>
        <taxon>Pseudoalteromonadaceae</taxon>
        <taxon>Psychrosphaera</taxon>
    </lineage>
</organism>
<dbReference type="CDD" id="cd09727">
    <property type="entry name" value="Cas6_I-E"/>
    <property type="match status" value="1"/>
</dbReference>